<dbReference type="Pfam" id="PF19450">
    <property type="entry name" value="DUF5988"/>
    <property type="match status" value="1"/>
</dbReference>
<organism evidence="1 2">
    <name type="scientific">Streptomyces malaysiensis subsp. samsunensis</name>
    <dbReference type="NCBI Taxonomy" id="459658"/>
    <lineage>
        <taxon>Bacteria</taxon>
        <taxon>Bacillati</taxon>
        <taxon>Actinomycetota</taxon>
        <taxon>Actinomycetes</taxon>
        <taxon>Kitasatosporales</taxon>
        <taxon>Streptomycetaceae</taxon>
        <taxon>Streptomyces</taxon>
        <taxon>Streptomyces violaceusniger group</taxon>
    </lineage>
</organism>
<dbReference type="EMBL" id="JANIIC010000057">
    <property type="protein sequence ID" value="MCQ8834464.1"/>
    <property type="molecule type" value="Genomic_DNA"/>
</dbReference>
<dbReference type="InterPro" id="IPR046030">
    <property type="entry name" value="DUF5988"/>
</dbReference>
<gene>
    <name evidence="1" type="ORF">NQU54_36770</name>
</gene>
<dbReference type="AlphaFoldDB" id="A0A9X2RZV6"/>
<keyword evidence="2" id="KW-1185">Reference proteome</keyword>
<protein>
    <submittedName>
        <fullName evidence="1">DUF5988 family protein</fullName>
    </submittedName>
</protein>
<evidence type="ECO:0000313" key="2">
    <source>
        <dbReference type="Proteomes" id="UP001142400"/>
    </source>
</evidence>
<comment type="caution">
    <text evidence="1">The sequence shown here is derived from an EMBL/GenBank/DDBJ whole genome shotgun (WGS) entry which is preliminary data.</text>
</comment>
<name>A0A9X2RZV6_STRMQ</name>
<dbReference type="RefSeq" id="WP_257634817.1">
    <property type="nucleotide sequence ID" value="NZ_JANIIC010000057.1"/>
</dbReference>
<proteinExistence type="predicted"/>
<dbReference type="Proteomes" id="UP001142400">
    <property type="component" value="Unassembled WGS sequence"/>
</dbReference>
<evidence type="ECO:0000313" key="1">
    <source>
        <dbReference type="EMBL" id="MCQ8834464.1"/>
    </source>
</evidence>
<sequence>MGSGYEHFVHQGDYATVDGEELPVFRWTARTAIAE</sequence>
<reference evidence="1" key="1">
    <citation type="submission" date="2022-06" db="EMBL/GenBank/DDBJ databases">
        <title>WGS of actinobacteria.</title>
        <authorList>
            <person name="Thawai C."/>
        </authorList>
    </citation>
    <scope>NUCLEOTIDE SEQUENCE</scope>
    <source>
        <strain evidence="1">DSM 42010</strain>
    </source>
</reference>
<accession>A0A9X2RZV6</accession>